<dbReference type="PROSITE" id="PS51194">
    <property type="entry name" value="HELICASE_CTER"/>
    <property type="match status" value="1"/>
</dbReference>
<evidence type="ECO:0000259" key="2">
    <source>
        <dbReference type="PROSITE" id="PS51194"/>
    </source>
</evidence>
<dbReference type="InterPro" id="IPR006935">
    <property type="entry name" value="Helicase/UvrB_N"/>
</dbReference>
<dbReference type="SUPFAM" id="SSF52540">
    <property type="entry name" value="P-loop containing nucleoside triphosphate hydrolases"/>
    <property type="match status" value="2"/>
</dbReference>
<keyword evidence="3" id="KW-0067">ATP-binding</keyword>
<dbReference type="InterPro" id="IPR001650">
    <property type="entry name" value="Helicase_C-like"/>
</dbReference>
<evidence type="ECO:0000259" key="1">
    <source>
        <dbReference type="PROSITE" id="PS51192"/>
    </source>
</evidence>
<keyword evidence="3" id="KW-0547">Nucleotide-binding</keyword>
<sequence length="501" mass="57447">MKVNVKFHDYSHAEIETDQDIFRELREYYSFEMDGGARFNPKFKYSSWDGRIRLLQPDGKFPYGLVNHLEKYCAKNEYDFTKDSDFNPEPNFVSREEFDAWLNGIQIMSKGEPITPHWYQADAVYYAITKNRGILNLPTSAGKSLIAALLCYWYITNYSGKVLLIVPTTSLVTQMLDDFNDYGFISPSFTHGIMAGKRKDSECPIYVSTWQSASKQPAHWFKQFGMLMIDECHNVGSEIKNIITNLNECPFKFGMSGSLKDGKCNIMSYVGLFGDVYKPVSTKQLMEEGQVTDLKINCLFLRYPKEDCVVTKGIEYQQEVTFMEEHTKRNAFVCKLALKLSKVNNENTLILFRHKAHGKKLYEALCKKHDKVFFANGDTKTVDRDALKVAAEAGDGIIIVASYGIFATGISIKKLHHVIFGSGLKSKVLTLQSIGRVLRKHDSKLLAHLWDIIDNLCTESKNSKPGSVKYNHKNFLYKHGLNRIERYNSEHFEYQIKEVIL</sequence>
<protein>
    <submittedName>
        <fullName evidence="3">DNA helicase</fullName>
    </submittedName>
</protein>
<dbReference type="PANTHER" id="PTHR47396:SF1">
    <property type="entry name" value="ATP-DEPENDENT HELICASE IRC3-RELATED"/>
    <property type="match status" value="1"/>
</dbReference>
<keyword evidence="3" id="KW-0347">Helicase</keyword>
<dbReference type="GO" id="GO:0005524">
    <property type="term" value="F:ATP binding"/>
    <property type="evidence" value="ECO:0007669"/>
    <property type="project" value="InterPro"/>
</dbReference>
<proteinExistence type="predicted"/>
<dbReference type="GO" id="GO:0016787">
    <property type="term" value="F:hydrolase activity"/>
    <property type="evidence" value="ECO:0007669"/>
    <property type="project" value="InterPro"/>
</dbReference>
<dbReference type="Pfam" id="PF21241">
    <property type="entry name" value="UvsW_N"/>
    <property type="match status" value="1"/>
</dbReference>
<evidence type="ECO:0000313" key="3">
    <source>
        <dbReference type="EMBL" id="APU01454.1"/>
    </source>
</evidence>
<dbReference type="PANTHER" id="PTHR47396">
    <property type="entry name" value="TYPE I RESTRICTION ENZYME ECOKI R PROTEIN"/>
    <property type="match status" value="1"/>
</dbReference>
<evidence type="ECO:0000313" key="4">
    <source>
        <dbReference type="Proteomes" id="UP000225215"/>
    </source>
</evidence>
<dbReference type="Proteomes" id="UP000225215">
    <property type="component" value="Segment"/>
</dbReference>
<dbReference type="InterPro" id="IPR050742">
    <property type="entry name" value="Helicase_Restrict-Modif_Enz"/>
</dbReference>
<keyword evidence="3" id="KW-0378">Hydrolase</keyword>
<accession>A0A219YBR5</accession>
<dbReference type="InterPro" id="IPR014001">
    <property type="entry name" value="Helicase_ATP-bd"/>
</dbReference>
<dbReference type="GO" id="GO:0004386">
    <property type="term" value="F:helicase activity"/>
    <property type="evidence" value="ECO:0007669"/>
    <property type="project" value="UniProtKB-KW"/>
</dbReference>
<dbReference type="Gene3D" id="3.30.780.20">
    <property type="match status" value="1"/>
</dbReference>
<dbReference type="SMART" id="SM00490">
    <property type="entry name" value="HELICc"/>
    <property type="match status" value="1"/>
</dbReference>
<dbReference type="Pfam" id="PF04851">
    <property type="entry name" value="ResIII"/>
    <property type="match status" value="1"/>
</dbReference>
<dbReference type="Gene3D" id="3.40.50.300">
    <property type="entry name" value="P-loop containing nucleotide triphosphate hydrolases"/>
    <property type="match status" value="2"/>
</dbReference>
<reference evidence="3 4" key="1">
    <citation type="journal article" date="2017" name="Sci. Rep.">
        <title>Characterization and diversity of phages infecting Aeromonas salmonicida subsp. salmonicida.</title>
        <authorList>
            <person name="Vincent A.T."/>
            <person name="Paquet V.E."/>
            <person name="Bernatchez A."/>
            <person name="Tremblay D.M."/>
            <person name="Moineau S."/>
            <person name="Charette S.J."/>
        </authorList>
    </citation>
    <scope>NUCLEOTIDE SEQUENCE [LARGE SCALE GENOMIC DNA]</scope>
</reference>
<dbReference type="PROSITE" id="PS51192">
    <property type="entry name" value="HELICASE_ATP_BIND_1"/>
    <property type="match status" value="1"/>
</dbReference>
<dbReference type="InterPro" id="IPR049409">
    <property type="entry name" value="UvsW_N"/>
</dbReference>
<dbReference type="Pfam" id="PF00271">
    <property type="entry name" value="Helicase_C"/>
    <property type="match status" value="1"/>
</dbReference>
<dbReference type="GO" id="GO:0003677">
    <property type="term" value="F:DNA binding"/>
    <property type="evidence" value="ECO:0007669"/>
    <property type="project" value="InterPro"/>
</dbReference>
<feature type="domain" description="Helicase C-terminal" evidence="2">
    <location>
        <begin position="335"/>
        <end position="476"/>
    </location>
</feature>
<organism evidence="3 4">
    <name type="scientific">Aeromonas phage 65.2</name>
    <dbReference type="NCBI Taxonomy" id="1932896"/>
    <lineage>
        <taxon>Viruses</taxon>
        <taxon>Duplodnaviria</taxon>
        <taxon>Heunggongvirae</taxon>
        <taxon>Uroviricota</taxon>
        <taxon>Caudoviricetes</taxon>
        <taxon>Pantevenvirales</taxon>
        <taxon>Straboviridae</taxon>
        <taxon>Emmerichvirinae</taxon>
        <taxon>Ishigurovirus</taxon>
        <taxon>Ishigurovirus osborne</taxon>
    </lineage>
</organism>
<dbReference type="InterPro" id="IPR049430">
    <property type="entry name" value="UvsW_N_sf"/>
</dbReference>
<dbReference type="InterPro" id="IPR027417">
    <property type="entry name" value="P-loop_NTPase"/>
</dbReference>
<feature type="domain" description="Helicase ATP-binding" evidence="1">
    <location>
        <begin position="124"/>
        <end position="277"/>
    </location>
</feature>
<dbReference type="EMBL" id="KY290955">
    <property type="protein sequence ID" value="APU01454.1"/>
    <property type="molecule type" value="Genomic_DNA"/>
</dbReference>
<dbReference type="SMART" id="SM00487">
    <property type="entry name" value="DEXDc"/>
    <property type="match status" value="1"/>
</dbReference>
<name>A0A219YBR5_9CAUD</name>